<dbReference type="Gene3D" id="3.40.50.1000">
    <property type="entry name" value="HAD superfamily/HAD-like"/>
    <property type="match status" value="1"/>
</dbReference>
<dbReference type="GO" id="GO:0005886">
    <property type="term" value="C:plasma membrane"/>
    <property type="evidence" value="ECO:0007669"/>
    <property type="project" value="TreeGrafter"/>
</dbReference>
<dbReference type="EMBL" id="CYPW01000002">
    <property type="protein sequence ID" value="CUH50771.1"/>
    <property type="molecule type" value="Genomic_DNA"/>
</dbReference>
<dbReference type="AlphaFoldDB" id="A0A0P1EK41"/>
<reference evidence="7 8" key="1">
    <citation type="submission" date="2015-09" db="EMBL/GenBank/DDBJ databases">
        <authorList>
            <consortium name="Swine Surveillance"/>
        </authorList>
    </citation>
    <scope>NUCLEOTIDE SEQUENCE [LARGE SCALE GENOMIC DNA]</scope>
    <source>
        <strain evidence="7 8">CECT 7688</strain>
    </source>
</reference>
<dbReference type="InterPro" id="IPR036412">
    <property type="entry name" value="HAD-like_sf"/>
</dbReference>
<organism evidence="7 8">
    <name type="scientific">Shimia marina</name>
    <dbReference type="NCBI Taxonomy" id="321267"/>
    <lineage>
        <taxon>Bacteria</taxon>
        <taxon>Pseudomonadati</taxon>
        <taxon>Pseudomonadota</taxon>
        <taxon>Alphaproteobacteria</taxon>
        <taxon>Rhodobacterales</taxon>
        <taxon>Roseobacteraceae</taxon>
    </lineage>
</organism>
<dbReference type="InterPro" id="IPR044878">
    <property type="entry name" value="UbiA_sf"/>
</dbReference>
<dbReference type="InterPro" id="IPR039653">
    <property type="entry name" value="Prenyltransferase"/>
</dbReference>
<dbReference type="GO" id="GO:0009247">
    <property type="term" value="P:glycolipid biosynthetic process"/>
    <property type="evidence" value="ECO:0007669"/>
    <property type="project" value="TreeGrafter"/>
</dbReference>
<dbReference type="InterPro" id="IPR023214">
    <property type="entry name" value="HAD_sf"/>
</dbReference>
<dbReference type="PANTHER" id="PTHR11048">
    <property type="entry name" value="PRENYLTRANSFERASES"/>
    <property type="match status" value="1"/>
</dbReference>
<keyword evidence="4 6" id="KW-1133">Transmembrane helix</keyword>
<keyword evidence="7" id="KW-0808">Transferase</keyword>
<evidence type="ECO:0000256" key="6">
    <source>
        <dbReference type="SAM" id="Phobius"/>
    </source>
</evidence>
<keyword evidence="2" id="KW-1003">Cell membrane</keyword>
<dbReference type="InterPro" id="IPR000537">
    <property type="entry name" value="UbiA_prenyltransferase"/>
</dbReference>
<feature type="transmembrane region" description="Helical" evidence="6">
    <location>
        <begin position="315"/>
        <end position="332"/>
    </location>
</feature>
<keyword evidence="3 6" id="KW-0812">Transmembrane</keyword>
<evidence type="ECO:0000256" key="2">
    <source>
        <dbReference type="ARBA" id="ARBA00022475"/>
    </source>
</evidence>
<proteinExistence type="predicted"/>
<keyword evidence="7" id="KW-0328">Glycosyltransferase</keyword>
<feature type="transmembrane region" description="Helical" evidence="6">
    <location>
        <begin position="220"/>
        <end position="237"/>
    </location>
</feature>
<evidence type="ECO:0000256" key="1">
    <source>
        <dbReference type="ARBA" id="ARBA00004141"/>
    </source>
</evidence>
<dbReference type="NCBIfam" id="NF006088">
    <property type="entry name" value="PRK08238.1"/>
    <property type="match status" value="1"/>
</dbReference>
<dbReference type="Pfam" id="PF01040">
    <property type="entry name" value="UbiA"/>
    <property type="match status" value="1"/>
</dbReference>
<dbReference type="Gene3D" id="1.10.357.140">
    <property type="entry name" value="UbiA prenyltransferase"/>
    <property type="match status" value="1"/>
</dbReference>
<dbReference type="SUPFAM" id="SSF56784">
    <property type="entry name" value="HAD-like"/>
    <property type="match status" value="1"/>
</dbReference>
<dbReference type="GO" id="GO:0016765">
    <property type="term" value="F:transferase activity, transferring alkyl or aryl (other than methyl) groups"/>
    <property type="evidence" value="ECO:0007669"/>
    <property type="project" value="InterPro"/>
</dbReference>
<feature type="transmembrane region" description="Helical" evidence="6">
    <location>
        <begin position="243"/>
        <end position="262"/>
    </location>
</feature>
<feature type="transmembrane region" description="Helical" evidence="6">
    <location>
        <begin position="409"/>
        <end position="431"/>
    </location>
</feature>
<comment type="subcellular location">
    <subcellularLocation>
        <location evidence="1">Membrane</location>
        <topology evidence="1">Multi-pass membrane protein</topology>
    </subcellularLocation>
</comment>
<keyword evidence="5 6" id="KW-0472">Membrane</keyword>
<evidence type="ECO:0000313" key="7">
    <source>
        <dbReference type="EMBL" id="CUH50771.1"/>
    </source>
</evidence>
<evidence type="ECO:0000256" key="4">
    <source>
        <dbReference type="ARBA" id="ARBA00022989"/>
    </source>
</evidence>
<dbReference type="CDD" id="cd13963">
    <property type="entry name" value="PT_UbiA_2"/>
    <property type="match status" value="1"/>
</dbReference>
<feature type="transmembrane region" description="Helical" evidence="6">
    <location>
        <begin position="483"/>
        <end position="500"/>
    </location>
</feature>
<sequence length="505" mass="55003">MIEKNSSDVATEDALAVKTASDTLLDDLILYVDLDGTVTPTDTAQEQILDCVFNGRGVGTLLRAALKRDIPAIKSAASQHAAFRADLLPYCEDVLQYIKDASAQGRAVVLASAADKVTAEAVAAHLGVFDRVLASEDGVNLKGERKLKAIVLDCQGRGFEYIGDSQADVPIWDAADRVGIIASGKMANIWKQRWRPKMSLFVDQTRSFADLARAMRPHQWAKNLLIFLPLLFAHAYADAAATTAALLAFFAFSFVASAVYLLNDLSDLVADRQHPRKCNRPFAAGRVPPITGVVTAILLLVVAFAIGAFGVSSGFALMLLLYLVMTTGYTLYLKAYSTVDVLTLAFLYTLRVGAGAAATGISVSPWLVTFCFFFFVSLAYMKRFIEVLDVAEDGEKLPSRNYWGGEDMLMFSFGIVNAGLCLLTLAQYIGSVQVAEAYGAPDLLWLSIPLLMFWLNRSWLYAARGKVGDDPVAFAVKDSISRIVLLMVVVTIFLAKYLHLDTVLL</sequence>
<dbReference type="OrthoDB" id="9803632at2"/>
<dbReference type="Pfam" id="PF12710">
    <property type="entry name" value="HAD"/>
    <property type="match status" value="1"/>
</dbReference>
<evidence type="ECO:0000256" key="5">
    <source>
        <dbReference type="ARBA" id="ARBA00023136"/>
    </source>
</evidence>
<dbReference type="Proteomes" id="UP000054823">
    <property type="component" value="Unassembled WGS sequence"/>
</dbReference>
<evidence type="ECO:0000256" key="3">
    <source>
        <dbReference type="ARBA" id="ARBA00022692"/>
    </source>
</evidence>
<dbReference type="GO" id="GO:0016757">
    <property type="term" value="F:glycosyltransferase activity"/>
    <property type="evidence" value="ECO:0007669"/>
    <property type="project" value="UniProtKB-KW"/>
</dbReference>
<feature type="transmembrane region" description="Helical" evidence="6">
    <location>
        <begin position="363"/>
        <end position="381"/>
    </location>
</feature>
<dbReference type="EC" id="2.4.2.45" evidence="7"/>
<dbReference type="RefSeq" id="WP_058238164.1">
    <property type="nucleotide sequence ID" value="NZ_CYPW01000002.1"/>
</dbReference>
<feature type="transmembrane region" description="Helical" evidence="6">
    <location>
        <begin position="443"/>
        <end position="462"/>
    </location>
</feature>
<name>A0A0P1EK41_9RHOB</name>
<evidence type="ECO:0000313" key="8">
    <source>
        <dbReference type="Proteomes" id="UP000054823"/>
    </source>
</evidence>
<dbReference type="STRING" id="321267.SHM7688_00200"/>
<dbReference type="PANTHER" id="PTHR11048:SF5">
    <property type="entry name" value="DECAPRENYL-PHOSPHATE PHOSPHORIBOSYLTRANSFERASE"/>
    <property type="match status" value="1"/>
</dbReference>
<gene>
    <name evidence="7" type="ORF">SHM7688_00200</name>
</gene>
<feature type="transmembrane region" description="Helical" evidence="6">
    <location>
        <begin position="283"/>
        <end position="309"/>
    </location>
</feature>
<accession>A0A0P1EK41</accession>
<keyword evidence="8" id="KW-1185">Reference proteome</keyword>
<protein>
    <submittedName>
        <fullName evidence="7">Decaprenyl-phosphate phosphoribosyltransferase</fullName>
        <ecNumber evidence="7">2.4.2.45</ecNumber>
    </submittedName>
</protein>